<gene>
    <name evidence="1" type="ORF">llap_3643</name>
</gene>
<evidence type="ECO:0000313" key="1">
    <source>
        <dbReference type="EMBL" id="PKU46074.1"/>
    </source>
</evidence>
<organism evidence="1 2">
    <name type="scientific">Limosa lapponica baueri</name>
    <dbReference type="NCBI Taxonomy" id="1758121"/>
    <lineage>
        <taxon>Eukaryota</taxon>
        <taxon>Metazoa</taxon>
        <taxon>Chordata</taxon>
        <taxon>Craniata</taxon>
        <taxon>Vertebrata</taxon>
        <taxon>Euteleostomi</taxon>
        <taxon>Archelosauria</taxon>
        <taxon>Archosauria</taxon>
        <taxon>Dinosauria</taxon>
        <taxon>Saurischia</taxon>
        <taxon>Theropoda</taxon>
        <taxon>Coelurosauria</taxon>
        <taxon>Aves</taxon>
        <taxon>Neognathae</taxon>
        <taxon>Neoaves</taxon>
        <taxon>Charadriiformes</taxon>
        <taxon>Scolopacidae</taxon>
        <taxon>Limosa</taxon>
    </lineage>
</organism>
<dbReference type="EMBL" id="KZ505729">
    <property type="protein sequence ID" value="PKU46074.1"/>
    <property type="molecule type" value="Genomic_DNA"/>
</dbReference>
<name>A0A2I0UJ40_LIMLA</name>
<evidence type="ECO:0008006" key="3">
    <source>
        <dbReference type="Google" id="ProtNLM"/>
    </source>
</evidence>
<reference evidence="2" key="2">
    <citation type="submission" date="2017-12" db="EMBL/GenBank/DDBJ databases">
        <title>Genome sequence of the Bar-tailed Godwit (Limosa lapponica baueri).</title>
        <authorList>
            <person name="Lima N.C.B."/>
            <person name="Parody-Merino A.M."/>
            <person name="Battley P.F."/>
            <person name="Fidler A.E."/>
            <person name="Prosdocimi F."/>
        </authorList>
    </citation>
    <scope>NUCLEOTIDE SEQUENCE [LARGE SCALE GENOMIC DNA]</scope>
</reference>
<evidence type="ECO:0000313" key="2">
    <source>
        <dbReference type="Proteomes" id="UP000233556"/>
    </source>
</evidence>
<dbReference type="PANTHER" id="PTHR33332">
    <property type="entry name" value="REVERSE TRANSCRIPTASE DOMAIN-CONTAINING PROTEIN"/>
    <property type="match status" value="1"/>
</dbReference>
<accession>A0A2I0UJ40</accession>
<dbReference type="Proteomes" id="UP000233556">
    <property type="component" value="Unassembled WGS sequence"/>
</dbReference>
<keyword evidence="2" id="KW-1185">Reference proteome</keyword>
<reference evidence="2" key="1">
    <citation type="submission" date="2017-11" db="EMBL/GenBank/DDBJ databases">
        <authorList>
            <person name="Lima N.C."/>
            <person name="Parody-Merino A.M."/>
            <person name="Battley P.F."/>
            <person name="Fidler A.E."/>
            <person name="Prosdocimi F."/>
        </authorList>
    </citation>
    <scope>NUCLEOTIDE SEQUENCE [LARGE SCALE GENOMIC DNA]</scope>
</reference>
<dbReference type="AlphaFoldDB" id="A0A2I0UJ40"/>
<sequence>MQKDLDILESWAHVNLMKFNQAKCNVLHMGHSNPKHKYRLGREWIESSPEEKDLGVLMDEKLNMSWQCTQKANHILGLHQRKHSQQVVGGGSAALLLSCWTPPGVLHPVLESPAYEGYGPVGASPEEGHKN</sequence>
<proteinExistence type="predicted"/>
<protein>
    <recommendedName>
        <fullName evidence="3">Rna-directed dna polymerase from mobile element jockey-like</fullName>
    </recommendedName>
</protein>